<protein>
    <submittedName>
        <fullName evidence="2">Glucose 1-dehydrogenase</fullName>
        <ecNumber evidence="2">1.1.1.47</ecNumber>
    </submittedName>
</protein>
<dbReference type="NCBIfam" id="NF005559">
    <property type="entry name" value="PRK07231.1"/>
    <property type="match status" value="1"/>
</dbReference>
<gene>
    <name evidence="2" type="ORF">GNZ12_18980</name>
</gene>
<dbReference type="GO" id="GO:0047936">
    <property type="term" value="F:glucose 1-dehydrogenase [NAD(P)+] activity"/>
    <property type="evidence" value="ECO:0007669"/>
    <property type="project" value="UniProtKB-EC"/>
</dbReference>
<reference evidence="2 3" key="1">
    <citation type="submission" date="2019-11" db="EMBL/GenBank/DDBJ databases">
        <title>Metabolism of dissolved organic matter in forest soils.</title>
        <authorList>
            <person name="Cyle K.T."/>
            <person name="Wilhelm R.C."/>
            <person name="Martinez C.E."/>
        </authorList>
    </citation>
    <scope>NUCLEOTIDE SEQUENCE [LARGE SCALE GENOMIC DNA]</scope>
    <source>
        <strain evidence="2 3">1N</strain>
    </source>
</reference>
<dbReference type="Gene3D" id="3.40.50.720">
    <property type="entry name" value="NAD(P)-binding Rossmann-like Domain"/>
    <property type="match status" value="1"/>
</dbReference>
<name>A0ABX2BTH4_9BURK</name>
<sequence length="276" mass="28860">MSETRQKTANSRSASDRLKGRSIIVTGAGSGIGAGIAADLVANGANVVVADINEGAAREVAEEIASSTGGAAIAVRVDVTDRASIQALVAKTVERFGRLDVMFNNAGIIETASYLEITEAGWNRLMNVNGLGVLMGTQEAAKQMIAQGTGGKIINTASIGGKQGYPVFAHYCASKFAVVGLTQAAARAFAEHKITVNCFGPGVVHTALWDQLNREFVERGITSRPDQAINDFSTDILLGRYSTPKDIVGVTTFLASSDSDYITGQTVMVDGGMVLI</sequence>
<dbReference type="InterPro" id="IPR020904">
    <property type="entry name" value="Sc_DH/Rdtase_CS"/>
</dbReference>
<dbReference type="PANTHER" id="PTHR42760">
    <property type="entry name" value="SHORT-CHAIN DEHYDROGENASES/REDUCTASES FAMILY MEMBER"/>
    <property type="match status" value="1"/>
</dbReference>
<dbReference type="Proteomes" id="UP000652198">
    <property type="component" value="Unassembled WGS sequence"/>
</dbReference>
<dbReference type="InterPro" id="IPR036291">
    <property type="entry name" value="NAD(P)-bd_dom_sf"/>
</dbReference>
<dbReference type="EMBL" id="WOEY01000075">
    <property type="protein sequence ID" value="NPT43353.1"/>
    <property type="molecule type" value="Genomic_DNA"/>
</dbReference>
<dbReference type="SUPFAM" id="SSF51735">
    <property type="entry name" value="NAD(P)-binding Rossmann-fold domains"/>
    <property type="match status" value="1"/>
</dbReference>
<accession>A0ABX2BTH4</accession>
<evidence type="ECO:0000313" key="3">
    <source>
        <dbReference type="Proteomes" id="UP000652198"/>
    </source>
</evidence>
<dbReference type="InterPro" id="IPR002347">
    <property type="entry name" value="SDR_fam"/>
</dbReference>
<dbReference type="PRINTS" id="PR00081">
    <property type="entry name" value="GDHRDH"/>
</dbReference>
<dbReference type="PROSITE" id="PS00061">
    <property type="entry name" value="ADH_SHORT"/>
    <property type="match status" value="1"/>
</dbReference>
<dbReference type="PANTHER" id="PTHR42760:SF121">
    <property type="entry name" value="3-OXOACYL-(ACYL-CARRIER-PROTEIN) REDUCTASE"/>
    <property type="match status" value="1"/>
</dbReference>
<comment type="similarity">
    <text evidence="1">Belongs to the short-chain dehydrogenases/reductases (SDR) family.</text>
</comment>
<comment type="caution">
    <text evidence="2">The sequence shown here is derived from an EMBL/GenBank/DDBJ whole genome shotgun (WGS) entry which is preliminary data.</text>
</comment>
<dbReference type="Pfam" id="PF13561">
    <property type="entry name" value="adh_short_C2"/>
    <property type="match status" value="1"/>
</dbReference>
<keyword evidence="3" id="KW-1185">Reference proteome</keyword>
<organism evidence="2 3">
    <name type="scientific">Paraburkholderia solitsugae</name>
    <dbReference type="NCBI Taxonomy" id="2675748"/>
    <lineage>
        <taxon>Bacteria</taxon>
        <taxon>Pseudomonadati</taxon>
        <taxon>Pseudomonadota</taxon>
        <taxon>Betaproteobacteria</taxon>
        <taxon>Burkholderiales</taxon>
        <taxon>Burkholderiaceae</taxon>
        <taxon>Paraburkholderia</taxon>
    </lineage>
</organism>
<proteinExistence type="inferred from homology"/>
<evidence type="ECO:0000256" key="1">
    <source>
        <dbReference type="ARBA" id="ARBA00006484"/>
    </source>
</evidence>
<keyword evidence="2" id="KW-0560">Oxidoreductase</keyword>
<evidence type="ECO:0000313" key="2">
    <source>
        <dbReference type="EMBL" id="NPT43353.1"/>
    </source>
</evidence>
<dbReference type="PRINTS" id="PR00080">
    <property type="entry name" value="SDRFAMILY"/>
</dbReference>
<dbReference type="RefSeq" id="WP_172312493.1">
    <property type="nucleotide sequence ID" value="NZ_WOEY01000075.1"/>
</dbReference>
<dbReference type="EC" id="1.1.1.47" evidence="2"/>